<evidence type="ECO:0000313" key="4">
    <source>
        <dbReference type="Proteomes" id="UP001178507"/>
    </source>
</evidence>
<evidence type="ECO:0000256" key="1">
    <source>
        <dbReference type="SAM" id="Coils"/>
    </source>
</evidence>
<evidence type="ECO:0000256" key="2">
    <source>
        <dbReference type="SAM" id="MobiDB-lite"/>
    </source>
</evidence>
<organism evidence="3 4">
    <name type="scientific">Effrenium voratum</name>
    <dbReference type="NCBI Taxonomy" id="2562239"/>
    <lineage>
        <taxon>Eukaryota</taxon>
        <taxon>Sar</taxon>
        <taxon>Alveolata</taxon>
        <taxon>Dinophyceae</taxon>
        <taxon>Suessiales</taxon>
        <taxon>Symbiodiniaceae</taxon>
        <taxon>Effrenium</taxon>
    </lineage>
</organism>
<feature type="non-terminal residue" evidence="3">
    <location>
        <position position="1"/>
    </location>
</feature>
<dbReference type="EMBL" id="CAUJNA010000904">
    <property type="protein sequence ID" value="CAJ1382466.1"/>
    <property type="molecule type" value="Genomic_DNA"/>
</dbReference>
<feature type="non-terminal residue" evidence="3">
    <location>
        <position position="280"/>
    </location>
</feature>
<dbReference type="AlphaFoldDB" id="A0AA36I932"/>
<reference evidence="3" key="1">
    <citation type="submission" date="2023-08" db="EMBL/GenBank/DDBJ databases">
        <authorList>
            <person name="Chen Y."/>
            <person name="Shah S."/>
            <person name="Dougan E. K."/>
            <person name="Thang M."/>
            <person name="Chan C."/>
        </authorList>
    </citation>
    <scope>NUCLEOTIDE SEQUENCE</scope>
</reference>
<comment type="caution">
    <text evidence="3">The sequence shown here is derived from an EMBL/GenBank/DDBJ whole genome shotgun (WGS) entry which is preliminary data.</text>
</comment>
<dbReference type="Proteomes" id="UP001178507">
    <property type="component" value="Unassembled WGS sequence"/>
</dbReference>
<feature type="region of interest" description="Disordered" evidence="2">
    <location>
        <begin position="115"/>
        <end position="166"/>
    </location>
</feature>
<proteinExistence type="predicted"/>
<protein>
    <submittedName>
        <fullName evidence="3">Uncharacterized protein</fullName>
    </submittedName>
</protein>
<accession>A0AA36I932</accession>
<keyword evidence="1" id="KW-0175">Coiled coil</keyword>
<evidence type="ECO:0000313" key="3">
    <source>
        <dbReference type="EMBL" id="CAJ1382466.1"/>
    </source>
</evidence>
<gene>
    <name evidence="3" type="ORF">EVOR1521_LOCUS9833</name>
</gene>
<feature type="coiled-coil region" evidence="1">
    <location>
        <begin position="169"/>
        <end position="196"/>
    </location>
</feature>
<keyword evidence="4" id="KW-1185">Reference proteome</keyword>
<sequence>LHHIAPRAMQPSMTTPRSFTPYTRRVSMSPSPAHIKIGQVSQMMTTASTPSLSIQGPTALQRSMDQMKKDFCSSHERLSKLLEAERAQRASTMASLQKQVDGLQSTVAGLWREVQAKASPDSSHQPTDHTPAADPKPATDPEPTPGSHAAEATEVAEEESQGELQKSLAATLRADVSQAQEELRQSVKAAEDLIRAKVEHSFRDIMSKGFADIERLDARVAELSDILKPVKCELASPLQQSQDATVASSSEPEVRAECGNALSKMDLQAVLTEGDAPSRG</sequence>
<name>A0AA36I932_9DINO</name>